<accession>A0ACB9HBB4</accession>
<name>A0ACB9HBB4_CICIN</name>
<protein>
    <submittedName>
        <fullName evidence="1">Uncharacterized protein</fullName>
    </submittedName>
</protein>
<keyword evidence="2" id="KW-1185">Reference proteome</keyword>
<sequence>MAGPSKDEESDQDWVPISPVTNTIPFLGSLFVDLSWKMEEQTNEEQKYLQHTEELVLEYMLVPLAERKHNCMSKSDLQMYQQKLQYQDFLKWSLIMNGKEGSFRIKISSNDKDKPPETRNKLKVWVHNIWEFAKEDINRVTFSLKVGLAVLLVSLLILFQAPYQVFSTSIIWSILTVAIMFEYTVGATFHKGFNRVLGSLLAGVLAIAVAKLALMSGPLAEPILIGISIFVIGSITSFIKLWPTFAPYEYGFRVILFTYCLIIVSGYRSGNPIKTSIDRLYSIAIGAIVAIGVNTLIFPIWAGEQLHNELVKHFNSVADSLEECVNKYLNDDGSDHPEFSNTLMDEFPDEPKYKKCRSTLNSSAKLESLALSAKWEPPHGRFRHFFHPWSEYVKVGAVLRYCAYEVMALHGVLHSEIQAPYNLRSAFQREISEATSKAAELVRCLGKDICDMKQTLKCSLLKSVHSSTGRLQRAIETHAYLLASSYEFPDHSQLAEFNKTNAEGEINSQSQRMLHGNLPTIRSESCNEKIRRQSRRQYSWPSIEGDGNEDGTDGIPRTFSRESTAALSLSTFTSLLIEFVARLDHLVEAVHELSKMAKFEHDSL</sequence>
<evidence type="ECO:0000313" key="2">
    <source>
        <dbReference type="Proteomes" id="UP001055811"/>
    </source>
</evidence>
<reference evidence="2" key="1">
    <citation type="journal article" date="2022" name="Mol. Ecol. Resour.">
        <title>The genomes of chicory, endive, great burdock and yacon provide insights into Asteraceae palaeo-polyploidization history and plant inulin production.</title>
        <authorList>
            <person name="Fan W."/>
            <person name="Wang S."/>
            <person name="Wang H."/>
            <person name="Wang A."/>
            <person name="Jiang F."/>
            <person name="Liu H."/>
            <person name="Zhao H."/>
            <person name="Xu D."/>
            <person name="Zhang Y."/>
        </authorList>
    </citation>
    <scope>NUCLEOTIDE SEQUENCE [LARGE SCALE GENOMIC DNA]</scope>
    <source>
        <strain evidence="2">cv. Punajuju</strain>
    </source>
</reference>
<reference evidence="1 2" key="2">
    <citation type="journal article" date="2022" name="Mol. Ecol. Resour.">
        <title>The genomes of chicory, endive, great burdock and yacon provide insights into Asteraceae paleo-polyploidization history and plant inulin production.</title>
        <authorList>
            <person name="Fan W."/>
            <person name="Wang S."/>
            <person name="Wang H."/>
            <person name="Wang A."/>
            <person name="Jiang F."/>
            <person name="Liu H."/>
            <person name="Zhao H."/>
            <person name="Xu D."/>
            <person name="Zhang Y."/>
        </authorList>
    </citation>
    <scope>NUCLEOTIDE SEQUENCE [LARGE SCALE GENOMIC DNA]</scope>
    <source>
        <strain evidence="2">cv. Punajuju</strain>
        <tissue evidence="1">Leaves</tissue>
    </source>
</reference>
<evidence type="ECO:0000313" key="1">
    <source>
        <dbReference type="EMBL" id="KAI3792580.1"/>
    </source>
</evidence>
<proteinExistence type="predicted"/>
<dbReference type="Proteomes" id="UP001055811">
    <property type="component" value="Linkage Group LG01"/>
</dbReference>
<dbReference type="EMBL" id="CM042009">
    <property type="protein sequence ID" value="KAI3792580.1"/>
    <property type="molecule type" value="Genomic_DNA"/>
</dbReference>
<comment type="caution">
    <text evidence="1">The sequence shown here is derived from an EMBL/GenBank/DDBJ whole genome shotgun (WGS) entry which is preliminary data.</text>
</comment>
<gene>
    <name evidence="1" type="ORF">L2E82_06463</name>
</gene>
<organism evidence="1 2">
    <name type="scientific">Cichorium intybus</name>
    <name type="common">Chicory</name>
    <dbReference type="NCBI Taxonomy" id="13427"/>
    <lineage>
        <taxon>Eukaryota</taxon>
        <taxon>Viridiplantae</taxon>
        <taxon>Streptophyta</taxon>
        <taxon>Embryophyta</taxon>
        <taxon>Tracheophyta</taxon>
        <taxon>Spermatophyta</taxon>
        <taxon>Magnoliopsida</taxon>
        <taxon>eudicotyledons</taxon>
        <taxon>Gunneridae</taxon>
        <taxon>Pentapetalae</taxon>
        <taxon>asterids</taxon>
        <taxon>campanulids</taxon>
        <taxon>Asterales</taxon>
        <taxon>Asteraceae</taxon>
        <taxon>Cichorioideae</taxon>
        <taxon>Cichorieae</taxon>
        <taxon>Cichoriinae</taxon>
        <taxon>Cichorium</taxon>
    </lineage>
</organism>